<dbReference type="OrthoDB" id="1695393at2759"/>
<name>A0A815WBK3_9BILA</name>
<accession>A0A815WBK3</accession>
<dbReference type="Proteomes" id="UP000663891">
    <property type="component" value="Unassembled WGS sequence"/>
</dbReference>
<evidence type="ECO:0000313" key="1">
    <source>
        <dbReference type="EMBL" id="CAF1543808.1"/>
    </source>
</evidence>
<feature type="non-terminal residue" evidence="1">
    <location>
        <position position="1"/>
    </location>
</feature>
<dbReference type="AlphaFoldDB" id="A0A815WBK3"/>
<reference evidence="1" key="1">
    <citation type="submission" date="2021-02" db="EMBL/GenBank/DDBJ databases">
        <authorList>
            <person name="Nowell W R."/>
        </authorList>
    </citation>
    <scope>NUCLEOTIDE SEQUENCE</scope>
</reference>
<evidence type="ECO:0000313" key="2">
    <source>
        <dbReference type="Proteomes" id="UP000663891"/>
    </source>
</evidence>
<gene>
    <name evidence="1" type="ORF">VCS650_LOCUS44078</name>
</gene>
<comment type="caution">
    <text evidence="1">The sequence shown here is derived from an EMBL/GenBank/DDBJ whole genome shotgun (WGS) entry which is preliminary data.</text>
</comment>
<proteinExistence type="predicted"/>
<dbReference type="EMBL" id="CAJNON010008183">
    <property type="protein sequence ID" value="CAF1543808.1"/>
    <property type="molecule type" value="Genomic_DNA"/>
</dbReference>
<organism evidence="1 2">
    <name type="scientific">Adineta steineri</name>
    <dbReference type="NCBI Taxonomy" id="433720"/>
    <lineage>
        <taxon>Eukaryota</taxon>
        <taxon>Metazoa</taxon>
        <taxon>Spiralia</taxon>
        <taxon>Gnathifera</taxon>
        <taxon>Rotifera</taxon>
        <taxon>Eurotatoria</taxon>
        <taxon>Bdelloidea</taxon>
        <taxon>Adinetida</taxon>
        <taxon>Adinetidae</taxon>
        <taxon>Adineta</taxon>
    </lineage>
</organism>
<sequence>TSVTFGEENDTSDLEDWDSVGLNCARPPDLNQLYRWYCHH</sequence>
<protein>
    <submittedName>
        <fullName evidence="1">Uncharacterized protein</fullName>
    </submittedName>
</protein>